<feature type="transmembrane region" description="Helical" evidence="3">
    <location>
        <begin position="90"/>
        <end position="111"/>
    </location>
</feature>
<dbReference type="InterPro" id="IPR050640">
    <property type="entry name" value="Bact_2-comp_sensor_kinase"/>
</dbReference>
<sequence>MNSAVAHRLFGWLPADARERALRRLLVIWCFAFAIGLILWGIGARSHPLDISLVYSYAISTSIWFFSDPLRIALHGWLRTPPPHYWASNLRVFAYMLVAATLGYTLGTAIGDAYAGRSTWEMVSQSPKRLFGIWFSGMVISGFFVLGFYQRAKAEDLRRQATEARLKLLETQLEPHMLFNTLANLRVLIQTDPPRAVQMLDRLNDYLRATLRGSRADAHTLADECARLGDYLELMAVRMGPRLVFGFDLPAELQAHPVPPLLLQPLVENAIRHGLEPRVEGGRIDVVARREGQTLRIDITDTGVGMAPDTQRTDTDGGFGLAQVRERMASLPGGAGSVQVSSQPGQGTTVRLTLPLQITP</sequence>
<keyword evidence="5" id="KW-0808">Transferase</keyword>
<evidence type="ECO:0000256" key="1">
    <source>
        <dbReference type="ARBA" id="ARBA00000085"/>
    </source>
</evidence>
<dbReference type="EMBL" id="CP037867">
    <property type="protein sequence ID" value="QBM29676.1"/>
    <property type="molecule type" value="Genomic_DNA"/>
</dbReference>
<feature type="transmembrane region" description="Helical" evidence="3">
    <location>
        <begin position="21"/>
        <end position="42"/>
    </location>
</feature>
<keyword evidence="3" id="KW-1133">Transmembrane helix</keyword>
<dbReference type="Pfam" id="PF02518">
    <property type="entry name" value="HATPase_c"/>
    <property type="match status" value="1"/>
</dbReference>
<dbReference type="SMART" id="SM00387">
    <property type="entry name" value="HATPase_c"/>
    <property type="match status" value="1"/>
</dbReference>
<dbReference type="Gene3D" id="3.30.565.10">
    <property type="entry name" value="Histidine kinase-like ATPase, C-terminal domain"/>
    <property type="match status" value="1"/>
</dbReference>
<dbReference type="Pfam" id="PF06580">
    <property type="entry name" value="His_kinase"/>
    <property type="match status" value="1"/>
</dbReference>
<dbReference type="PROSITE" id="PS50109">
    <property type="entry name" value="HIS_KIN"/>
    <property type="match status" value="1"/>
</dbReference>
<dbReference type="RefSeq" id="WP_243721618.1">
    <property type="nucleotide sequence ID" value="NZ_CP037867.1"/>
</dbReference>
<accession>A0A4P6X4W5</accession>
<dbReference type="GO" id="GO:0016020">
    <property type="term" value="C:membrane"/>
    <property type="evidence" value="ECO:0007669"/>
    <property type="project" value="InterPro"/>
</dbReference>
<comment type="catalytic activity">
    <reaction evidence="1">
        <text>ATP + protein L-histidine = ADP + protein N-phospho-L-histidine.</text>
        <dbReference type="EC" id="2.7.13.3"/>
    </reaction>
</comment>
<evidence type="ECO:0000256" key="3">
    <source>
        <dbReference type="SAM" id="Phobius"/>
    </source>
</evidence>
<dbReference type="PRINTS" id="PR00344">
    <property type="entry name" value="BCTRLSENSOR"/>
</dbReference>
<feature type="transmembrane region" description="Helical" evidence="3">
    <location>
        <begin position="54"/>
        <end position="78"/>
    </location>
</feature>
<evidence type="ECO:0000313" key="5">
    <source>
        <dbReference type="EMBL" id="QBM29676.1"/>
    </source>
</evidence>
<dbReference type="SUPFAM" id="SSF55874">
    <property type="entry name" value="ATPase domain of HSP90 chaperone/DNA topoisomerase II/histidine kinase"/>
    <property type="match status" value="1"/>
</dbReference>
<dbReference type="Proteomes" id="UP000293912">
    <property type="component" value="Chromosome"/>
</dbReference>
<dbReference type="InterPro" id="IPR010559">
    <property type="entry name" value="Sig_transdc_His_kin_internal"/>
</dbReference>
<dbReference type="PANTHER" id="PTHR34220">
    <property type="entry name" value="SENSOR HISTIDINE KINASE YPDA"/>
    <property type="match status" value="1"/>
</dbReference>
<evidence type="ECO:0000259" key="4">
    <source>
        <dbReference type="PROSITE" id="PS50109"/>
    </source>
</evidence>
<dbReference type="KEGG" id="hpse:HPF_18430"/>
<evidence type="ECO:0000313" key="6">
    <source>
        <dbReference type="Proteomes" id="UP000293912"/>
    </source>
</evidence>
<protein>
    <recommendedName>
        <fullName evidence="2">histidine kinase</fullName>
        <ecNumber evidence="2">2.7.13.3</ecNumber>
    </recommendedName>
</protein>
<keyword evidence="5" id="KW-0418">Kinase</keyword>
<proteinExistence type="predicted"/>
<gene>
    <name evidence="5" type="primary">yehU</name>
    <name evidence="5" type="ORF">HPF_18430</name>
</gene>
<reference evidence="5 6" key="1">
    <citation type="submission" date="2019-03" db="EMBL/GenBank/DDBJ databases">
        <authorList>
            <person name="Sebastian G."/>
            <person name="Baumann P."/>
            <person name="Ruckert C."/>
            <person name="Kalinowski J."/>
            <person name="Nebel B."/>
            <person name="Takors R."/>
            <person name="Blombach B."/>
        </authorList>
    </citation>
    <scope>NUCLEOTIDE SEQUENCE [LARGE SCALE GENOMIC DNA]</scope>
    <source>
        <strain evidence="5 6">DSM 1084</strain>
    </source>
</reference>
<evidence type="ECO:0000256" key="2">
    <source>
        <dbReference type="ARBA" id="ARBA00012438"/>
    </source>
</evidence>
<keyword evidence="6" id="KW-1185">Reference proteome</keyword>
<dbReference type="GO" id="GO:0000155">
    <property type="term" value="F:phosphorelay sensor kinase activity"/>
    <property type="evidence" value="ECO:0007669"/>
    <property type="project" value="InterPro"/>
</dbReference>
<organism evidence="5 6">
    <name type="scientific">Hydrogenophaga pseudoflava</name>
    <name type="common">Pseudomonas carboxydoflava</name>
    <dbReference type="NCBI Taxonomy" id="47421"/>
    <lineage>
        <taxon>Bacteria</taxon>
        <taxon>Pseudomonadati</taxon>
        <taxon>Pseudomonadota</taxon>
        <taxon>Betaproteobacteria</taxon>
        <taxon>Burkholderiales</taxon>
        <taxon>Comamonadaceae</taxon>
        <taxon>Hydrogenophaga</taxon>
    </lineage>
</organism>
<dbReference type="PANTHER" id="PTHR34220:SF9">
    <property type="entry name" value="SIGNAL TRANSDUCTION HISTIDINE KINASE INTERNAL REGION DOMAIN-CONTAINING PROTEIN"/>
    <property type="match status" value="1"/>
</dbReference>
<dbReference type="EC" id="2.7.13.3" evidence="2"/>
<keyword evidence="3" id="KW-0812">Transmembrane</keyword>
<dbReference type="InterPro" id="IPR005467">
    <property type="entry name" value="His_kinase_dom"/>
</dbReference>
<dbReference type="InterPro" id="IPR003594">
    <property type="entry name" value="HATPase_dom"/>
</dbReference>
<dbReference type="InterPro" id="IPR004358">
    <property type="entry name" value="Sig_transdc_His_kin-like_C"/>
</dbReference>
<feature type="transmembrane region" description="Helical" evidence="3">
    <location>
        <begin position="131"/>
        <end position="149"/>
    </location>
</feature>
<feature type="domain" description="Histidine kinase" evidence="4">
    <location>
        <begin position="262"/>
        <end position="358"/>
    </location>
</feature>
<dbReference type="InterPro" id="IPR036890">
    <property type="entry name" value="HATPase_C_sf"/>
</dbReference>
<name>A0A4P6X4W5_HYDPS</name>
<keyword evidence="3" id="KW-0472">Membrane</keyword>
<dbReference type="AlphaFoldDB" id="A0A4P6X4W5"/>